<dbReference type="InterPro" id="IPR052749">
    <property type="entry name" value="Alpha-tectorin"/>
</dbReference>
<evidence type="ECO:0000259" key="2">
    <source>
        <dbReference type="PROSITE" id="PS51034"/>
    </source>
</evidence>
<dbReference type="InterPro" id="IPR001846">
    <property type="entry name" value="VWF_type-D"/>
</dbReference>
<dbReference type="PANTHER" id="PTHR46160:SF9">
    <property type="entry name" value="PROTEIN PRY2-RELATED"/>
    <property type="match status" value="1"/>
</dbReference>
<accession>A0A3Q2P925</accession>
<dbReference type="Proteomes" id="UP000265000">
    <property type="component" value="Unplaced"/>
</dbReference>
<dbReference type="InterPro" id="IPR055356">
    <property type="entry name" value="ZP-N"/>
</dbReference>
<dbReference type="PANTHER" id="PTHR46160">
    <property type="entry name" value="ALPHA-TECTORIN-RELATED"/>
    <property type="match status" value="1"/>
</dbReference>
<evidence type="ECO:0000259" key="3">
    <source>
        <dbReference type="PROSITE" id="PS51233"/>
    </source>
</evidence>
<dbReference type="Ensembl" id="ENSFHET00000001226.1">
    <property type="protein sequence ID" value="ENSFHEP00000008994.1"/>
    <property type="gene ID" value="ENSFHEG00000000233.1"/>
</dbReference>
<proteinExistence type="predicted"/>
<reference evidence="4" key="1">
    <citation type="submission" date="2025-08" db="UniProtKB">
        <authorList>
            <consortium name="Ensembl"/>
        </authorList>
    </citation>
    <scope>IDENTIFICATION</scope>
</reference>
<dbReference type="SMART" id="SM00832">
    <property type="entry name" value="C8"/>
    <property type="match status" value="1"/>
</dbReference>
<dbReference type="AlphaFoldDB" id="A0A3Q2P925"/>
<feature type="domain" description="VWFD" evidence="3">
    <location>
        <begin position="227"/>
        <end position="408"/>
    </location>
</feature>
<organism evidence="4 5">
    <name type="scientific">Fundulus heteroclitus</name>
    <name type="common">Killifish</name>
    <name type="synonym">Mummichog</name>
    <dbReference type="NCBI Taxonomy" id="8078"/>
    <lineage>
        <taxon>Eukaryota</taxon>
        <taxon>Metazoa</taxon>
        <taxon>Chordata</taxon>
        <taxon>Craniata</taxon>
        <taxon>Vertebrata</taxon>
        <taxon>Euteleostomi</taxon>
        <taxon>Actinopterygii</taxon>
        <taxon>Neopterygii</taxon>
        <taxon>Teleostei</taxon>
        <taxon>Neoteleostei</taxon>
        <taxon>Acanthomorphata</taxon>
        <taxon>Ovalentaria</taxon>
        <taxon>Atherinomorphae</taxon>
        <taxon>Cyprinodontiformes</taxon>
        <taxon>Fundulidae</taxon>
        <taxon>Fundulus</taxon>
    </lineage>
</organism>
<dbReference type="InterPro" id="IPR014853">
    <property type="entry name" value="VWF/SSPO/ZAN-like_Cys-rich_dom"/>
</dbReference>
<evidence type="ECO:0000256" key="1">
    <source>
        <dbReference type="SAM" id="SignalP"/>
    </source>
</evidence>
<protein>
    <submittedName>
        <fullName evidence="4">Uncharacterized LOC105923669</fullName>
    </submittedName>
</protein>
<dbReference type="GeneTree" id="ENSGT00940000169548"/>
<keyword evidence="5" id="KW-1185">Reference proteome</keyword>
<feature type="domain" description="ZP" evidence="2">
    <location>
        <begin position="521"/>
        <end position="681"/>
    </location>
</feature>
<dbReference type="Pfam" id="PF23344">
    <property type="entry name" value="ZP-N"/>
    <property type="match status" value="1"/>
</dbReference>
<evidence type="ECO:0000313" key="4">
    <source>
        <dbReference type="Ensembl" id="ENSFHEP00000008994.1"/>
    </source>
</evidence>
<dbReference type="STRING" id="8078.ENSFHEP00000008994"/>
<sequence>RFPSLLLISLFSLLLSATHSPLHQHVTAKKSMPRITEKYCFFHINVNAGLCFLFLTLQVNFTSENFVFCFNGFYDPQSKGNCVLAPKEERVWLAFYGKDPGLEQLIHQKLPTITNTLECYILIGTNTVSFVLFSPSDFCHQDRMLVLTLLVVLWQVEIMKSVTFQLRQIFLLFSGVVYKPGDTVSSDPETCVTLTCSDVGVLQTSSCGPLERCQGNGVCSSGSPLGSSCTVTGPAVIGFQGQQSSVKDRCSYSLLRIPSVPGFQVLARFQERRRRDVSFLDSVTLRLDGPGTHIHLKQGGRVLLDDSPLTLNSSVQTVGGVKLSKDQTGVTAKVSLSNFTASVFFDGSSALIHLEGPAGQSLQGLCGSSSSSVSEERLSEDSSTSCEMQYSDGNDSTIDCTKMTERCNLLKEAPFSSCHIDPEPFITACTHTLCSYPDLDGLRCQFLETYARACSLQSNGTLEDWRSKAECSPPGAFCQDRTCSDHEFCGEKSAGGESRCFCRAIFASKYREIKSFGDPAICSQNSASLTLVGCLLEDEGLDYSALQLKEPTCKGQIDERTHMVTFSFNSTNLCGTEVTTNNSQTIYRNTIMSQNLSSDGITRQDQVYIDFSCIETQPDTETVAFRIKDSAVVHVISSGPWNYSLTMKAFTDAGRTQASAFWFGGGASDAFTACGKKLNSQ</sequence>
<dbReference type="PROSITE" id="PS51233">
    <property type="entry name" value="VWFD"/>
    <property type="match status" value="1"/>
</dbReference>
<dbReference type="Pfam" id="PF08742">
    <property type="entry name" value="C8"/>
    <property type="match status" value="1"/>
</dbReference>
<reference evidence="4" key="2">
    <citation type="submission" date="2025-09" db="UniProtKB">
        <authorList>
            <consortium name="Ensembl"/>
        </authorList>
    </citation>
    <scope>IDENTIFICATION</scope>
</reference>
<feature type="chain" id="PRO_5018601735" evidence="1">
    <location>
        <begin position="21"/>
        <end position="681"/>
    </location>
</feature>
<dbReference type="Gene3D" id="2.60.40.3210">
    <property type="entry name" value="Zona pellucida, ZP-N domain"/>
    <property type="match status" value="1"/>
</dbReference>
<feature type="signal peptide" evidence="1">
    <location>
        <begin position="1"/>
        <end position="20"/>
    </location>
</feature>
<keyword evidence="1" id="KW-0732">Signal</keyword>
<name>A0A3Q2P925_FUNHE</name>
<dbReference type="InterPro" id="IPR001507">
    <property type="entry name" value="ZP_dom"/>
</dbReference>
<evidence type="ECO:0000313" key="5">
    <source>
        <dbReference type="Proteomes" id="UP000265000"/>
    </source>
</evidence>
<dbReference type="PROSITE" id="PS51034">
    <property type="entry name" value="ZP_2"/>
    <property type="match status" value="1"/>
</dbReference>